<dbReference type="PANTHER" id="PTHR30457">
    <property type="entry name" value="5'-NUCLEOTIDASE SURE"/>
    <property type="match status" value="1"/>
</dbReference>
<comment type="similarity">
    <text evidence="4 9">Belongs to the SurE nucleotidase family.</text>
</comment>
<dbReference type="EMBL" id="OJIN01000117">
    <property type="protein sequence ID" value="SPD74068.1"/>
    <property type="molecule type" value="Genomic_DNA"/>
</dbReference>
<dbReference type="NCBIfam" id="NF001492">
    <property type="entry name" value="PRK00346.2-2"/>
    <property type="match status" value="1"/>
</dbReference>
<dbReference type="AlphaFoldDB" id="A0A445MX63"/>
<dbReference type="InterPro" id="IPR036523">
    <property type="entry name" value="SurE-like_sf"/>
</dbReference>
<dbReference type="FunFam" id="3.40.1210.10:FF:000001">
    <property type="entry name" value="5'/3'-nucleotidase SurE"/>
    <property type="match status" value="1"/>
</dbReference>
<comment type="function">
    <text evidence="9">Nucleotidase that shows phosphatase activity on nucleoside 5'-monophosphates.</text>
</comment>
<feature type="binding site" evidence="9">
    <location>
        <position position="39"/>
    </location>
    <ligand>
        <name>a divalent metal cation</name>
        <dbReference type="ChEBI" id="CHEBI:60240"/>
    </ligand>
</feature>
<dbReference type="Pfam" id="PF01975">
    <property type="entry name" value="SurE"/>
    <property type="match status" value="1"/>
</dbReference>
<dbReference type="InterPro" id="IPR030048">
    <property type="entry name" value="SurE"/>
</dbReference>
<dbReference type="HAMAP" id="MF_00060">
    <property type="entry name" value="SurE"/>
    <property type="match status" value="1"/>
</dbReference>
<feature type="binding site" evidence="9">
    <location>
        <position position="95"/>
    </location>
    <ligand>
        <name>a divalent metal cation</name>
        <dbReference type="ChEBI" id="CHEBI:60240"/>
    </ligand>
</feature>
<name>A0A445MX63_9BACT</name>
<proteinExistence type="inferred from homology"/>
<dbReference type="NCBIfam" id="TIGR00087">
    <property type="entry name" value="surE"/>
    <property type="match status" value="1"/>
</dbReference>
<dbReference type="InterPro" id="IPR002828">
    <property type="entry name" value="SurE-like_Pase/nucleotidase"/>
</dbReference>
<dbReference type="GO" id="GO:0008253">
    <property type="term" value="F:5'-nucleotidase activity"/>
    <property type="evidence" value="ECO:0007669"/>
    <property type="project" value="UniProtKB-UniRule"/>
</dbReference>
<reference evidence="11" key="1">
    <citation type="submission" date="2018-01" db="EMBL/GenBank/DDBJ databases">
        <authorList>
            <person name="Regsiter A."/>
            <person name="William W."/>
        </authorList>
    </citation>
    <scope>NUCLEOTIDE SEQUENCE</scope>
    <source>
        <strain evidence="11">TRIP AH-1</strain>
    </source>
</reference>
<keyword evidence="7 9" id="KW-0547">Nucleotide-binding</keyword>
<dbReference type="SUPFAM" id="SSF64167">
    <property type="entry name" value="SurE-like"/>
    <property type="match status" value="1"/>
</dbReference>
<accession>A0A445MX63</accession>
<dbReference type="GO" id="GO:0005737">
    <property type="term" value="C:cytoplasm"/>
    <property type="evidence" value="ECO:0007669"/>
    <property type="project" value="UniProtKB-SubCell"/>
</dbReference>
<evidence type="ECO:0000256" key="2">
    <source>
        <dbReference type="ARBA" id="ARBA00001946"/>
    </source>
</evidence>
<evidence type="ECO:0000256" key="7">
    <source>
        <dbReference type="ARBA" id="ARBA00022741"/>
    </source>
</evidence>
<evidence type="ECO:0000256" key="9">
    <source>
        <dbReference type="HAMAP-Rule" id="MF_00060"/>
    </source>
</evidence>
<dbReference type="Gene3D" id="3.40.1210.10">
    <property type="entry name" value="Survival protein SurE-like phosphatase/nucleotidase"/>
    <property type="match status" value="1"/>
</dbReference>
<evidence type="ECO:0000256" key="6">
    <source>
        <dbReference type="ARBA" id="ARBA00022723"/>
    </source>
</evidence>
<evidence type="ECO:0000259" key="10">
    <source>
        <dbReference type="Pfam" id="PF01975"/>
    </source>
</evidence>
<dbReference type="GO" id="GO:0046872">
    <property type="term" value="F:metal ion binding"/>
    <property type="evidence" value="ECO:0007669"/>
    <property type="project" value="UniProtKB-UniRule"/>
</dbReference>
<sequence length="255" mass="28304">MRILLTNDDGIYAPGIYALYEALKDDFDLEVVAPESEMSAVGHAITLTMPLRVQRIKRNGSFFGYAVNGTPADCVKIAVQELLEMPPDIILSGINRGANVGVNILYSGTVSAATEAAFLGFKSAAISLNTRKDPDFRFAAMFSKQIIRFIIENDLRKGTALNVNIPAVPPEEITGVSITRQGTARFKEFFDRRNDPRGNTYYWLSGESPMEDVNPDTDAVLLKENKITITPVRYDLTCDEELKRLKICTYPSIIL</sequence>
<dbReference type="NCBIfam" id="NF001490">
    <property type="entry name" value="PRK00346.1-4"/>
    <property type="match status" value="1"/>
</dbReference>
<comment type="subcellular location">
    <subcellularLocation>
        <location evidence="3 9">Cytoplasm</location>
    </subcellularLocation>
</comment>
<evidence type="ECO:0000256" key="5">
    <source>
        <dbReference type="ARBA" id="ARBA00022490"/>
    </source>
</evidence>
<feature type="binding site" evidence="9">
    <location>
        <position position="9"/>
    </location>
    <ligand>
        <name>a divalent metal cation</name>
        <dbReference type="ChEBI" id="CHEBI:60240"/>
    </ligand>
</feature>
<gene>
    <name evidence="9 11" type="primary">surE</name>
    <name evidence="11" type="ORF">PITCH_A2030212</name>
</gene>
<keyword evidence="6 9" id="KW-0479">Metal-binding</keyword>
<evidence type="ECO:0000256" key="1">
    <source>
        <dbReference type="ARBA" id="ARBA00000815"/>
    </source>
</evidence>
<comment type="cofactor">
    <cofactor evidence="9">
        <name>a divalent metal cation</name>
        <dbReference type="ChEBI" id="CHEBI:60240"/>
    </cofactor>
    <text evidence="9">Binds 1 divalent metal cation per subunit.</text>
</comment>
<evidence type="ECO:0000313" key="11">
    <source>
        <dbReference type="EMBL" id="SPD74068.1"/>
    </source>
</evidence>
<evidence type="ECO:0000256" key="4">
    <source>
        <dbReference type="ARBA" id="ARBA00011062"/>
    </source>
</evidence>
<dbReference type="EC" id="3.1.3.5" evidence="9"/>
<keyword evidence="5 9" id="KW-0963">Cytoplasm</keyword>
<evidence type="ECO:0000256" key="8">
    <source>
        <dbReference type="ARBA" id="ARBA00022801"/>
    </source>
</evidence>
<comment type="catalytic activity">
    <reaction evidence="1 9">
        <text>a ribonucleoside 5'-phosphate + H2O = a ribonucleoside + phosphate</text>
        <dbReference type="Rhea" id="RHEA:12484"/>
        <dbReference type="ChEBI" id="CHEBI:15377"/>
        <dbReference type="ChEBI" id="CHEBI:18254"/>
        <dbReference type="ChEBI" id="CHEBI:43474"/>
        <dbReference type="ChEBI" id="CHEBI:58043"/>
        <dbReference type="EC" id="3.1.3.5"/>
    </reaction>
</comment>
<comment type="cofactor">
    <cofactor evidence="2">
        <name>Mg(2+)</name>
        <dbReference type="ChEBI" id="CHEBI:18420"/>
    </cofactor>
</comment>
<organism evidence="11">
    <name type="scientific">uncultured Desulfobacterium sp</name>
    <dbReference type="NCBI Taxonomy" id="201089"/>
    <lineage>
        <taxon>Bacteria</taxon>
        <taxon>Pseudomonadati</taxon>
        <taxon>Thermodesulfobacteriota</taxon>
        <taxon>Desulfobacteria</taxon>
        <taxon>Desulfobacterales</taxon>
        <taxon>Desulfobacteriaceae</taxon>
        <taxon>Desulfobacterium</taxon>
        <taxon>environmental samples</taxon>
    </lineage>
</organism>
<evidence type="ECO:0000256" key="3">
    <source>
        <dbReference type="ARBA" id="ARBA00004496"/>
    </source>
</evidence>
<feature type="binding site" evidence="9">
    <location>
        <position position="8"/>
    </location>
    <ligand>
        <name>a divalent metal cation</name>
        <dbReference type="ChEBI" id="CHEBI:60240"/>
    </ligand>
</feature>
<protein>
    <recommendedName>
        <fullName evidence="9">5'-nucleotidase SurE</fullName>
        <ecNumber evidence="9">3.1.3.5</ecNumber>
    </recommendedName>
    <alternativeName>
        <fullName evidence="9">Nucleoside 5'-monophosphate phosphohydrolase</fullName>
    </alternativeName>
</protein>
<dbReference type="GO" id="GO:0000166">
    <property type="term" value="F:nucleotide binding"/>
    <property type="evidence" value="ECO:0007669"/>
    <property type="project" value="UniProtKB-KW"/>
</dbReference>
<feature type="domain" description="Survival protein SurE-like phosphatase/nucleotidase" evidence="10">
    <location>
        <begin position="3"/>
        <end position="187"/>
    </location>
</feature>
<dbReference type="PANTHER" id="PTHR30457:SF0">
    <property type="entry name" value="PHOSPHATASE, PUTATIVE (AFU_ORTHOLOGUE AFUA_4G01070)-RELATED"/>
    <property type="match status" value="1"/>
</dbReference>
<keyword evidence="8 9" id="KW-0378">Hydrolase</keyword>